<dbReference type="Proteomes" id="UP000580568">
    <property type="component" value="Unassembled WGS sequence"/>
</dbReference>
<accession>A0A6V8SHK5</accession>
<dbReference type="EMBL" id="BLZR01000001">
    <property type="protein sequence ID" value="GFP76216.1"/>
    <property type="molecule type" value="Genomic_DNA"/>
</dbReference>
<name>A0A6V8SHK5_9CLOT</name>
<evidence type="ECO:0000313" key="1">
    <source>
        <dbReference type="EMBL" id="GFP76216.1"/>
    </source>
</evidence>
<proteinExistence type="predicted"/>
<protein>
    <recommendedName>
        <fullName evidence="3">Aminoglycoside phosphotransferase domain-containing protein</fullName>
    </recommendedName>
</protein>
<gene>
    <name evidence="1" type="ORF">bsdtw1_02317</name>
</gene>
<dbReference type="SUPFAM" id="SSF56112">
    <property type="entry name" value="Protein kinase-like (PK-like)"/>
    <property type="match status" value="1"/>
</dbReference>
<evidence type="ECO:0000313" key="2">
    <source>
        <dbReference type="Proteomes" id="UP000580568"/>
    </source>
</evidence>
<reference evidence="1 2" key="1">
    <citation type="submission" date="2020-07" db="EMBL/GenBank/DDBJ databases">
        <title>A new beta-1,3-glucan-decomposing anaerobic bacterium isolated from anoxic soil subjected to biological soil disinfestation.</title>
        <authorList>
            <person name="Ueki A."/>
            <person name="Tonouchi A."/>
        </authorList>
    </citation>
    <scope>NUCLEOTIDE SEQUENCE [LARGE SCALE GENOMIC DNA]</scope>
    <source>
        <strain evidence="1 2">TW1</strain>
    </source>
</reference>
<organism evidence="1 2">
    <name type="scientific">Clostridium fungisolvens</name>
    <dbReference type="NCBI Taxonomy" id="1604897"/>
    <lineage>
        <taxon>Bacteria</taxon>
        <taxon>Bacillati</taxon>
        <taxon>Bacillota</taxon>
        <taxon>Clostridia</taxon>
        <taxon>Eubacteriales</taxon>
        <taxon>Clostridiaceae</taxon>
        <taxon>Clostridium</taxon>
    </lineage>
</organism>
<sequence length="349" mass="39775">MVERSLYERLTKLFENEANTILSKSIVGTTDAVSLTEFVDDFCKTYLKSEVSECLYAGLSVGVSFGLKLKNGQEIFLKINKLNSDDSIAQCSFEGMKAISKVQEKLSEFKFPCPKVIISPVEYRDVIVTVNSYEDIGVQKDAHNPSIRKAIAEKYAELIKLTDSYINMDGFKYFNFYKNEKLFPAPHNALFDFNKAGTAATWIDDIAAKSKKIINSIPDNLVLGHCDWSLKHFRFVNDEIVMIYDWDSLCLQDEYHLLGIAASTFTTTWDIPVKITPSQHEAYEFVREYEKFRSKKFTKEELMKISACSTYIIAYTARCELAVDPDNNNFEGSFRQALSKMVGDNYLGI</sequence>
<dbReference type="AlphaFoldDB" id="A0A6V8SHK5"/>
<dbReference type="RefSeq" id="WP_183277659.1">
    <property type="nucleotide sequence ID" value="NZ_BLZR01000001.1"/>
</dbReference>
<dbReference type="InterPro" id="IPR011009">
    <property type="entry name" value="Kinase-like_dom_sf"/>
</dbReference>
<comment type="caution">
    <text evidence="1">The sequence shown here is derived from an EMBL/GenBank/DDBJ whole genome shotgun (WGS) entry which is preliminary data.</text>
</comment>
<keyword evidence="2" id="KW-1185">Reference proteome</keyword>
<evidence type="ECO:0008006" key="3">
    <source>
        <dbReference type="Google" id="ProtNLM"/>
    </source>
</evidence>